<sequence>MSNVVQEHATILPLLSRALHQIRSTPPRVIASPATQPRRAAVALIIRIAPPPTYPLQPSTSTQPVTTDLTEFFKLDWVNSPGARPEILFLQRENPQESSNGGRMNETGQGIREAHVAFPGGRTESDDENGMYTAMRQTWEEIGLDLAEPAYLPIGQLDDREITTSLGKRLLMILSPFIFLQVTPHTTPVDPAAGTTLHWVPLTELVPDILTTRTSNGKGKTKAGKQHSELREPRPRWSSVTVDASSRLASRHSPILRLLIKVLVGNMTFPAILIDPAVTTTIPSLLADEKSIDAKRARIENGHPSSHLPKKRRGNEELKLWGLSLGMTLDLLAQMTPAANSNATGALVPPETASDTIAIPVLAPSLTSVLPRFSYPDVNFWIWVFGKRYREVVRGWEASVRAGGVNDRRINWTGSALSTFYAAVRKALVVVIVVRAIWILLGIVFGAWLLFW</sequence>
<protein>
    <submittedName>
        <fullName evidence="1">Uncharacterized protein</fullName>
    </submittedName>
</protein>
<dbReference type="EMBL" id="MU274929">
    <property type="protein sequence ID" value="KAI0085662.1"/>
    <property type="molecule type" value="Genomic_DNA"/>
</dbReference>
<comment type="caution">
    <text evidence="1">The sequence shown here is derived from an EMBL/GenBank/DDBJ whole genome shotgun (WGS) entry which is preliminary data.</text>
</comment>
<name>A0ACB8TUC0_9APHY</name>
<accession>A0ACB8TUC0</accession>
<keyword evidence="2" id="KW-1185">Reference proteome</keyword>
<reference evidence="1" key="1">
    <citation type="journal article" date="2021" name="Environ. Microbiol.">
        <title>Gene family expansions and transcriptome signatures uncover fungal adaptations to wood decay.</title>
        <authorList>
            <person name="Hage H."/>
            <person name="Miyauchi S."/>
            <person name="Viragh M."/>
            <person name="Drula E."/>
            <person name="Min B."/>
            <person name="Chaduli D."/>
            <person name="Navarro D."/>
            <person name="Favel A."/>
            <person name="Norest M."/>
            <person name="Lesage-Meessen L."/>
            <person name="Balint B."/>
            <person name="Merenyi Z."/>
            <person name="de Eugenio L."/>
            <person name="Morin E."/>
            <person name="Martinez A.T."/>
            <person name="Baldrian P."/>
            <person name="Stursova M."/>
            <person name="Martinez M.J."/>
            <person name="Novotny C."/>
            <person name="Magnuson J.K."/>
            <person name="Spatafora J.W."/>
            <person name="Maurice S."/>
            <person name="Pangilinan J."/>
            <person name="Andreopoulos W."/>
            <person name="LaButti K."/>
            <person name="Hundley H."/>
            <person name="Na H."/>
            <person name="Kuo A."/>
            <person name="Barry K."/>
            <person name="Lipzen A."/>
            <person name="Henrissat B."/>
            <person name="Riley R."/>
            <person name="Ahrendt S."/>
            <person name="Nagy L.G."/>
            <person name="Grigoriev I.V."/>
            <person name="Martin F."/>
            <person name="Rosso M.N."/>
        </authorList>
    </citation>
    <scope>NUCLEOTIDE SEQUENCE</scope>
    <source>
        <strain evidence="1">CBS 384.51</strain>
    </source>
</reference>
<gene>
    <name evidence="1" type="ORF">BDY19DRAFT_964985</name>
</gene>
<organism evidence="1 2">
    <name type="scientific">Irpex rosettiformis</name>
    <dbReference type="NCBI Taxonomy" id="378272"/>
    <lineage>
        <taxon>Eukaryota</taxon>
        <taxon>Fungi</taxon>
        <taxon>Dikarya</taxon>
        <taxon>Basidiomycota</taxon>
        <taxon>Agaricomycotina</taxon>
        <taxon>Agaricomycetes</taxon>
        <taxon>Polyporales</taxon>
        <taxon>Irpicaceae</taxon>
        <taxon>Irpex</taxon>
    </lineage>
</organism>
<evidence type="ECO:0000313" key="2">
    <source>
        <dbReference type="Proteomes" id="UP001055072"/>
    </source>
</evidence>
<dbReference type="Proteomes" id="UP001055072">
    <property type="component" value="Unassembled WGS sequence"/>
</dbReference>
<proteinExistence type="predicted"/>
<evidence type="ECO:0000313" key="1">
    <source>
        <dbReference type="EMBL" id="KAI0085662.1"/>
    </source>
</evidence>